<proteinExistence type="predicted"/>
<comment type="caution">
    <text evidence="2">The sequence shown here is derived from an EMBL/GenBank/DDBJ whole genome shotgun (WGS) entry which is preliminary data.</text>
</comment>
<dbReference type="EMBL" id="RQTK01001039">
    <property type="protein sequence ID" value="RUS72647.1"/>
    <property type="molecule type" value="Genomic_DNA"/>
</dbReference>
<feature type="region of interest" description="Disordered" evidence="1">
    <location>
        <begin position="126"/>
        <end position="251"/>
    </location>
</feature>
<feature type="non-terminal residue" evidence="2">
    <location>
        <position position="1"/>
    </location>
</feature>
<evidence type="ECO:0000256" key="1">
    <source>
        <dbReference type="SAM" id="MobiDB-lite"/>
    </source>
</evidence>
<dbReference type="AlphaFoldDB" id="A0A433STN6"/>
<feature type="compositionally biased region" description="Polar residues" evidence="1">
    <location>
        <begin position="24"/>
        <end position="36"/>
    </location>
</feature>
<dbReference type="Proteomes" id="UP000271974">
    <property type="component" value="Unassembled WGS sequence"/>
</dbReference>
<accession>A0A433STN6</accession>
<reference evidence="2 3" key="1">
    <citation type="submission" date="2019-01" db="EMBL/GenBank/DDBJ databases">
        <title>A draft genome assembly of the solar-powered sea slug Elysia chlorotica.</title>
        <authorList>
            <person name="Cai H."/>
            <person name="Li Q."/>
            <person name="Fang X."/>
            <person name="Li J."/>
            <person name="Curtis N.E."/>
            <person name="Altenburger A."/>
            <person name="Shibata T."/>
            <person name="Feng M."/>
            <person name="Maeda T."/>
            <person name="Schwartz J.A."/>
            <person name="Shigenobu S."/>
            <person name="Lundholm N."/>
            <person name="Nishiyama T."/>
            <person name="Yang H."/>
            <person name="Hasebe M."/>
            <person name="Li S."/>
            <person name="Pierce S.K."/>
            <person name="Wang J."/>
        </authorList>
    </citation>
    <scope>NUCLEOTIDE SEQUENCE [LARGE SCALE GENOMIC DNA]</scope>
    <source>
        <strain evidence="2">EC2010</strain>
        <tissue evidence="2">Whole organism of an adult</tissue>
    </source>
</reference>
<name>A0A433STN6_ELYCH</name>
<gene>
    <name evidence="2" type="ORF">EGW08_019585</name>
</gene>
<feature type="region of interest" description="Disordered" evidence="1">
    <location>
        <begin position="11"/>
        <end position="72"/>
    </location>
</feature>
<keyword evidence="3" id="KW-1185">Reference proteome</keyword>
<feature type="compositionally biased region" description="Basic and acidic residues" evidence="1">
    <location>
        <begin position="204"/>
        <end position="213"/>
    </location>
</feature>
<evidence type="ECO:0000313" key="2">
    <source>
        <dbReference type="EMBL" id="RUS72647.1"/>
    </source>
</evidence>
<feature type="region of interest" description="Disordered" evidence="1">
    <location>
        <begin position="324"/>
        <end position="388"/>
    </location>
</feature>
<evidence type="ECO:0000313" key="3">
    <source>
        <dbReference type="Proteomes" id="UP000271974"/>
    </source>
</evidence>
<feature type="compositionally biased region" description="Gly residues" evidence="1">
    <location>
        <begin position="362"/>
        <end position="375"/>
    </location>
</feature>
<sequence length="388" mass="40055">QCLRYGFFQVGTDLVRPPPPASRTPVNLPSQTSPLQKPSGKPPNTFPTSYPMDQKNEMGGGYHRGGEDKYGALPTIPGPGKQNNDGDLFSMTVSKKQSGTGRKRWGAGLSDTWDDWTDFDFLPNKTTKKVPQQQQQSNQPMRNNGLFGKENNDDDFLGSLMPKKSQGGKPTHRINSGRSSAASAKQHYLSKSRYQAGMNPKASARRDSMRRDSLGLGTDWANPLGKVSPLGAITSTQNRGPKNDLDYVPSFLGGKGGNGGGFGSPSNFSNTNKPYGGTTGFGGGGAGGGFGSPLGAGGGGGGGAGGIGGYQPSIGGGYRAGGVGGAHQSSFNPSGAPGGGYQPSMGSGPWKKTAPLPAVGTGKKGQTGGNFGGTGPRRTDWASKYLKS</sequence>
<dbReference type="STRING" id="188477.A0A433STN6"/>
<feature type="compositionally biased region" description="Polar residues" evidence="1">
    <location>
        <begin position="173"/>
        <end position="183"/>
    </location>
</feature>
<organism evidence="2 3">
    <name type="scientific">Elysia chlorotica</name>
    <name type="common">Eastern emerald elysia</name>
    <name type="synonym">Sea slug</name>
    <dbReference type="NCBI Taxonomy" id="188477"/>
    <lineage>
        <taxon>Eukaryota</taxon>
        <taxon>Metazoa</taxon>
        <taxon>Spiralia</taxon>
        <taxon>Lophotrochozoa</taxon>
        <taxon>Mollusca</taxon>
        <taxon>Gastropoda</taxon>
        <taxon>Heterobranchia</taxon>
        <taxon>Euthyneura</taxon>
        <taxon>Panpulmonata</taxon>
        <taxon>Sacoglossa</taxon>
        <taxon>Placobranchoidea</taxon>
        <taxon>Plakobranchidae</taxon>
        <taxon>Elysia</taxon>
    </lineage>
</organism>
<protein>
    <submittedName>
        <fullName evidence="2">Uncharacterized protein</fullName>
    </submittedName>
</protein>